<gene>
    <name evidence="2" type="ORF">DPMN_176773</name>
</gene>
<keyword evidence="3" id="KW-1185">Reference proteome</keyword>
<protein>
    <recommendedName>
        <fullName evidence="1">Mutator-like transposase domain-containing protein</fullName>
    </recommendedName>
</protein>
<accession>A0A9D4IJX9</accession>
<organism evidence="2 3">
    <name type="scientific">Dreissena polymorpha</name>
    <name type="common">Zebra mussel</name>
    <name type="synonym">Mytilus polymorpha</name>
    <dbReference type="NCBI Taxonomy" id="45954"/>
    <lineage>
        <taxon>Eukaryota</taxon>
        <taxon>Metazoa</taxon>
        <taxon>Spiralia</taxon>
        <taxon>Lophotrochozoa</taxon>
        <taxon>Mollusca</taxon>
        <taxon>Bivalvia</taxon>
        <taxon>Autobranchia</taxon>
        <taxon>Heteroconchia</taxon>
        <taxon>Euheterodonta</taxon>
        <taxon>Imparidentia</taxon>
        <taxon>Neoheterodontei</taxon>
        <taxon>Myida</taxon>
        <taxon>Dreissenoidea</taxon>
        <taxon>Dreissenidae</taxon>
        <taxon>Dreissena</taxon>
    </lineage>
</organism>
<dbReference type="AlphaFoldDB" id="A0A9D4IJX9"/>
<comment type="caution">
    <text evidence="2">The sequence shown here is derived from an EMBL/GenBank/DDBJ whole genome shotgun (WGS) entry which is preliminary data.</text>
</comment>
<dbReference type="EMBL" id="JAIWYP010000009">
    <property type="protein sequence ID" value="KAH3775372.1"/>
    <property type="molecule type" value="Genomic_DNA"/>
</dbReference>
<reference evidence="2" key="2">
    <citation type="submission" date="2020-11" db="EMBL/GenBank/DDBJ databases">
        <authorList>
            <person name="McCartney M.A."/>
            <person name="Auch B."/>
            <person name="Kono T."/>
            <person name="Mallez S."/>
            <person name="Becker A."/>
            <person name="Gohl D.M."/>
            <person name="Silverstein K.A.T."/>
            <person name="Koren S."/>
            <person name="Bechman K.B."/>
            <person name="Herman A."/>
            <person name="Abrahante J.E."/>
            <person name="Garbe J."/>
        </authorList>
    </citation>
    <scope>NUCLEOTIDE SEQUENCE</scope>
    <source>
        <strain evidence="2">Duluth1</strain>
        <tissue evidence="2">Whole animal</tissue>
    </source>
</reference>
<dbReference type="Proteomes" id="UP000828390">
    <property type="component" value="Unassembled WGS sequence"/>
</dbReference>
<evidence type="ECO:0000313" key="3">
    <source>
        <dbReference type="Proteomes" id="UP000828390"/>
    </source>
</evidence>
<dbReference type="Pfam" id="PF20700">
    <property type="entry name" value="Mutator"/>
    <property type="match status" value="1"/>
</dbReference>
<dbReference type="InterPro" id="IPR049012">
    <property type="entry name" value="Mutator_transp_dom"/>
</dbReference>
<proteinExistence type="predicted"/>
<reference evidence="2" key="1">
    <citation type="journal article" date="2019" name="bioRxiv">
        <title>The Genome of the Zebra Mussel, Dreissena polymorpha: A Resource for Invasive Species Research.</title>
        <authorList>
            <person name="McCartney M.A."/>
            <person name="Auch B."/>
            <person name="Kono T."/>
            <person name="Mallez S."/>
            <person name="Zhang Y."/>
            <person name="Obille A."/>
            <person name="Becker A."/>
            <person name="Abrahante J.E."/>
            <person name="Garbe J."/>
            <person name="Badalamenti J.P."/>
            <person name="Herman A."/>
            <person name="Mangelson H."/>
            <person name="Liachko I."/>
            <person name="Sullivan S."/>
            <person name="Sone E.D."/>
            <person name="Koren S."/>
            <person name="Silverstein K.A.T."/>
            <person name="Beckman K.B."/>
            <person name="Gohl D.M."/>
        </authorList>
    </citation>
    <scope>NUCLEOTIDE SEQUENCE</scope>
    <source>
        <strain evidence="2">Duluth1</strain>
        <tissue evidence="2">Whole animal</tissue>
    </source>
</reference>
<name>A0A9D4IJX9_DREPO</name>
<sequence length="151" mass="16678">MYEELETGKRGGKSAKINVGLQTGLMTTPISNTDMSRKLAYAFIAPPPHVSAMHRAAGNVSEAMVALNEKDMHGIRETIKQDNRLCGFKDETKGNVKGNTCYNKPLFNSGHTPFQGITIAVTTMLRKQHPVQTDHWCSRRLQVTHGCQPPS</sequence>
<evidence type="ECO:0000259" key="1">
    <source>
        <dbReference type="Pfam" id="PF20700"/>
    </source>
</evidence>
<evidence type="ECO:0000313" key="2">
    <source>
        <dbReference type="EMBL" id="KAH3775372.1"/>
    </source>
</evidence>
<feature type="domain" description="Mutator-like transposase" evidence="1">
    <location>
        <begin position="3"/>
        <end position="123"/>
    </location>
</feature>